<dbReference type="SUPFAM" id="SSF110849">
    <property type="entry name" value="ParB/Sulfiredoxin"/>
    <property type="match status" value="1"/>
</dbReference>
<dbReference type="CDD" id="cd16387">
    <property type="entry name" value="ParB_N_Srx"/>
    <property type="match status" value="1"/>
</dbReference>
<comment type="caution">
    <text evidence="1">The sequence shown here is derived from an EMBL/GenBank/DDBJ whole genome shotgun (WGS) entry which is preliminary data.</text>
</comment>
<proteinExistence type="predicted"/>
<dbReference type="RefSeq" id="WP_380928891.1">
    <property type="nucleotide sequence ID" value="NZ_JBHUGS010000002.1"/>
</dbReference>
<dbReference type="InterPro" id="IPR036086">
    <property type="entry name" value="ParB/Sulfiredoxin_sf"/>
</dbReference>
<evidence type="ECO:0000313" key="2">
    <source>
        <dbReference type="Proteomes" id="UP001597400"/>
    </source>
</evidence>
<dbReference type="Proteomes" id="UP001597400">
    <property type="component" value="Unassembled WGS sequence"/>
</dbReference>
<evidence type="ECO:0000313" key="1">
    <source>
        <dbReference type="EMBL" id="MFD1950687.1"/>
    </source>
</evidence>
<sequence length="370" mass="40899">MSEKQITEMELDALVLDLENPRFGLIDAANEAEALGLLAARADLRELWNSINERGFERYEPLVGFQGGDGRYVIVEGNRRLAAVKTLREPHLLSGARVTPPPMTALAEETTRKLPVVVVQERGEADDYIGFKHINGPSTWGALAKAKFAVKLFEKLTRNGAGDDDTRIQHLSKRLGDSRQLILRNLVAYKVFEQALKQEALDAERGADNNLEFSHLYTMLQNPPTRVYLGLTDAPLTEALVKDDPIPDSHREQLAKMMQWLFGSGGQPSVIKRQGTDRPKLQRILSSPSATLTLETTGDFESAADEAGFRTDSWLDQVVRLSTLSKTVADGVTELPTDLDPELVTRAGERLNVADRNVKGATAILRALFS</sequence>
<dbReference type="EMBL" id="JBHUGS010000002">
    <property type="protein sequence ID" value="MFD1950687.1"/>
    <property type="molecule type" value="Genomic_DNA"/>
</dbReference>
<keyword evidence="2" id="KW-1185">Reference proteome</keyword>
<organism evidence="1 2">
    <name type="scientific">Sphingomonas arantia</name>
    <dbReference type="NCBI Taxonomy" id="1460676"/>
    <lineage>
        <taxon>Bacteria</taxon>
        <taxon>Pseudomonadati</taxon>
        <taxon>Pseudomonadota</taxon>
        <taxon>Alphaproteobacteria</taxon>
        <taxon>Sphingomonadales</taxon>
        <taxon>Sphingomonadaceae</taxon>
        <taxon>Sphingomonas</taxon>
    </lineage>
</organism>
<protein>
    <submittedName>
        <fullName evidence="1">ParB N-terminal domain-containing protein</fullName>
    </submittedName>
</protein>
<name>A0ABW4TVF2_9SPHN</name>
<gene>
    <name evidence="1" type="ORF">ACFSGX_07895</name>
</gene>
<accession>A0ABW4TVF2</accession>
<reference evidence="2" key="1">
    <citation type="journal article" date="2019" name="Int. J. Syst. Evol. Microbiol.">
        <title>The Global Catalogue of Microorganisms (GCM) 10K type strain sequencing project: providing services to taxonomists for standard genome sequencing and annotation.</title>
        <authorList>
            <consortium name="The Broad Institute Genomics Platform"/>
            <consortium name="The Broad Institute Genome Sequencing Center for Infectious Disease"/>
            <person name="Wu L."/>
            <person name="Ma J."/>
        </authorList>
    </citation>
    <scope>NUCLEOTIDE SEQUENCE [LARGE SCALE GENOMIC DNA]</scope>
    <source>
        <strain evidence="2">CGMCC 1.12702</strain>
    </source>
</reference>